<dbReference type="SUPFAM" id="SSF51690">
    <property type="entry name" value="Nicotinate/Quinolinate PRTase C-terminal domain-like"/>
    <property type="match status" value="1"/>
</dbReference>
<dbReference type="InterPro" id="IPR036068">
    <property type="entry name" value="Nicotinate_pribotase-like_C"/>
</dbReference>
<keyword evidence="5" id="KW-0662">Pyridine nucleotide biosynthesis</keyword>
<dbReference type="RefSeq" id="WP_425344074.1">
    <property type="nucleotide sequence ID" value="NZ_JBGUBD010000001.1"/>
</dbReference>
<feature type="domain" description="Quinolinate phosphoribosyl transferase N-terminal" evidence="11">
    <location>
        <begin position="35"/>
        <end position="120"/>
    </location>
</feature>
<reference evidence="12 13" key="1">
    <citation type="submission" date="2024-08" db="EMBL/GenBank/DDBJ databases">
        <title>Whole-genome sequencing of halo(alkali)philic microorganisms from hypersaline lakes.</title>
        <authorList>
            <person name="Sorokin D.Y."/>
            <person name="Merkel A.Y."/>
            <person name="Messina E."/>
            <person name="Yakimov M."/>
        </authorList>
    </citation>
    <scope>NUCLEOTIDE SEQUENCE [LARGE SCALE GENOMIC DNA]</scope>
    <source>
        <strain evidence="12 13">AB-hyl4</strain>
    </source>
</reference>
<name>A0ABV4U0J5_9BACT</name>
<feature type="domain" description="Quinolinate phosphoribosyl transferase C-terminal" evidence="10">
    <location>
        <begin position="122"/>
        <end position="296"/>
    </location>
</feature>
<dbReference type="GO" id="GO:0004514">
    <property type="term" value="F:nicotinate-nucleotide diphosphorylase (carboxylating) activity"/>
    <property type="evidence" value="ECO:0007669"/>
    <property type="project" value="UniProtKB-EC"/>
</dbReference>
<dbReference type="EMBL" id="JBGUBD010000001">
    <property type="protein sequence ID" value="MFA9477120.1"/>
    <property type="molecule type" value="Genomic_DNA"/>
</dbReference>
<dbReference type="Proteomes" id="UP001575105">
    <property type="component" value="Unassembled WGS sequence"/>
</dbReference>
<protein>
    <recommendedName>
        <fullName evidence="4">nicotinate-nucleotide diphosphorylase (carboxylating)</fullName>
        <ecNumber evidence="4">2.4.2.19</ecNumber>
    </recommendedName>
    <alternativeName>
        <fullName evidence="8">Quinolinate phosphoribosyltransferase [decarboxylating]</fullName>
    </alternativeName>
</protein>
<organism evidence="12 13">
    <name type="scientific">Natronomicrosphaera hydrolytica</name>
    <dbReference type="NCBI Taxonomy" id="3242702"/>
    <lineage>
        <taxon>Bacteria</taxon>
        <taxon>Pseudomonadati</taxon>
        <taxon>Planctomycetota</taxon>
        <taxon>Phycisphaerae</taxon>
        <taxon>Phycisphaerales</taxon>
        <taxon>Phycisphaeraceae</taxon>
        <taxon>Natronomicrosphaera</taxon>
    </lineage>
</organism>
<dbReference type="InterPro" id="IPR013785">
    <property type="entry name" value="Aldolase_TIM"/>
</dbReference>
<dbReference type="Pfam" id="PF01729">
    <property type="entry name" value="QRPTase_C"/>
    <property type="match status" value="1"/>
</dbReference>
<sequence>MIDTDVMLDGFASADDVAGLVQRAREEDVGPNGLDVTSRVLIAAERSGDARMVAREAGVVAGLAVLPAVAKAYDGRIEVTCGTRDGAAVVSGQTVARFVGPVRSLLAMERVALNFVSHLSGIATHTAAYVAATKGTKARVCDTRKTLPGLRSLQKYAVACGGGATHRMGLHDAMLIKDNHLVGVSLEAMTDTLRDAIGRARAMYADLKFVEVEVDTLEQLEHVLPCGAEMVLLDNMSVEQLRQAVAMRDAAGVDVLLEASGGVTLDATAAIAATGVDRISVGGLTHSVRALDFGLDM</sequence>
<dbReference type="PANTHER" id="PTHR32179">
    <property type="entry name" value="NICOTINATE-NUCLEOTIDE PYROPHOSPHORYLASE [CARBOXYLATING]"/>
    <property type="match status" value="1"/>
</dbReference>
<evidence type="ECO:0000256" key="2">
    <source>
        <dbReference type="ARBA" id="ARBA00004893"/>
    </source>
</evidence>
<dbReference type="InterPro" id="IPR004393">
    <property type="entry name" value="NadC"/>
</dbReference>
<evidence type="ECO:0000256" key="5">
    <source>
        <dbReference type="ARBA" id="ARBA00022642"/>
    </source>
</evidence>
<keyword evidence="7 9" id="KW-0808">Transferase</keyword>
<dbReference type="Gene3D" id="3.90.1170.20">
    <property type="entry name" value="Quinolinate phosphoribosyl transferase, N-terminal domain"/>
    <property type="match status" value="1"/>
</dbReference>
<dbReference type="Gene3D" id="3.20.20.70">
    <property type="entry name" value="Aldolase class I"/>
    <property type="match status" value="1"/>
</dbReference>
<keyword evidence="6 9" id="KW-0328">Glycosyltransferase</keyword>
<evidence type="ECO:0000259" key="10">
    <source>
        <dbReference type="Pfam" id="PF01729"/>
    </source>
</evidence>
<dbReference type="NCBIfam" id="TIGR00078">
    <property type="entry name" value="nadC"/>
    <property type="match status" value="1"/>
</dbReference>
<dbReference type="InterPro" id="IPR022412">
    <property type="entry name" value="Quinolinate_PRibosylTrfase_N"/>
</dbReference>
<keyword evidence="13" id="KW-1185">Reference proteome</keyword>
<evidence type="ECO:0000313" key="12">
    <source>
        <dbReference type="EMBL" id="MFA9477120.1"/>
    </source>
</evidence>
<evidence type="ECO:0000256" key="7">
    <source>
        <dbReference type="ARBA" id="ARBA00022679"/>
    </source>
</evidence>
<evidence type="ECO:0000256" key="1">
    <source>
        <dbReference type="ARBA" id="ARBA00003237"/>
    </source>
</evidence>
<comment type="similarity">
    <text evidence="3 9">Belongs to the NadC/ModD family.</text>
</comment>
<dbReference type="SUPFAM" id="SSF54675">
    <property type="entry name" value="Nicotinate/Quinolinate PRTase N-terminal domain-like"/>
    <property type="match status" value="1"/>
</dbReference>
<dbReference type="CDD" id="cd01572">
    <property type="entry name" value="QPRTase"/>
    <property type="match status" value="1"/>
</dbReference>
<evidence type="ECO:0000259" key="11">
    <source>
        <dbReference type="Pfam" id="PF02749"/>
    </source>
</evidence>
<evidence type="ECO:0000256" key="8">
    <source>
        <dbReference type="ARBA" id="ARBA00033102"/>
    </source>
</evidence>
<dbReference type="EC" id="2.4.2.19" evidence="4"/>
<comment type="caution">
    <text evidence="12">The sequence shown here is derived from an EMBL/GenBank/DDBJ whole genome shotgun (WGS) entry which is preliminary data.</text>
</comment>
<dbReference type="InterPro" id="IPR037128">
    <property type="entry name" value="Quinolinate_PRibosylTase_N_sf"/>
</dbReference>
<comment type="pathway">
    <text evidence="2">Cofactor biosynthesis; NAD(+) biosynthesis; nicotinate D-ribonucleotide from quinolinate: step 1/1.</text>
</comment>
<dbReference type="Pfam" id="PF02749">
    <property type="entry name" value="QRPTase_N"/>
    <property type="match status" value="1"/>
</dbReference>
<dbReference type="PANTHER" id="PTHR32179:SF3">
    <property type="entry name" value="NICOTINATE-NUCLEOTIDE PYROPHOSPHORYLASE [CARBOXYLATING]"/>
    <property type="match status" value="1"/>
</dbReference>
<evidence type="ECO:0000256" key="3">
    <source>
        <dbReference type="ARBA" id="ARBA00009400"/>
    </source>
</evidence>
<proteinExistence type="inferred from homology"/>
<dbReference type="InterPro" id="IPR002638">
    <property type="entry name" value="Quinolinate_PRibosylTrfase_C"/>
</dbReference>
<evidence type="ECO:0000256" key="6">
    <source>
        <dbReference type="ARBA" id="ARBA00022676"/>
    </source>
</evidence>
<accession>A0ABV4U0J5</accession>
<dbReference type="InterPro" id="IPR027277">
    <property type="entry name" value="NadC/ModD"/>
</dbReference>
<evidence type="ECO:0000313" key="13">
    <source>
        <dbReference type="Proteomes" id="UP001575105"/>
    </source>
</evidence>
<gene>
    <name evidence="12" type="primary">nadC</name>
    <name evidence="12" type="ORF">ACERK3_02315</name>
</gene>
<comment type="function">
    <text evidence="1">Involved in the catabolism of quinolinic acid (QA).</text>
</comment>
<evidence type="ECO:0000256" key="9">
    <source>
        <dbReference type="PIRNR" id="PIRNR006250"/>
    </source>
</evidence>
<evidence type="ECO:0000256" key="4">
    <source>
        <dbReference type="ARBA" id="ARBA00011944"/>
    </source>
</evidence>
<dbReference type="PIRSF" id="PIRSF006250">
    <property type="entry name" value="NadC_ModD"/>
    <property type="match status" value="1"/>
</dbReference>